<name>A0ABP0PNZ7_9DINO</name>
<organism evidence="2 3">
    <name type="scientific">Durusdinium trenchii</name>
    <dbReference type="NCBI Taxonomy" id="1381693"/>
    <lineage>
        <taxon>Eukaryota</taxon>
        <taxon>Sar</taxon>
        <taxon>Alveolata</taxon>
        <taxon>Dinophyceae</taxon>
        <taxon>Suessiales</taxon>
        <taxon>Symbiodiniaceae</taxon>
        <taxon>Durusdinium</taxon>
    </lineage>
</organism>
<keyword evidence="3" id="KW-1185">Reference proteome</keyword>
<proteinExistence type="predicted"/>
<feature type="region of interest" description="Disordered" evidence="1">
    <location>
        <begin position="57"/>
        <end position="85"/>
    </location>
</feature>
<dbReference type="Proteomes" id="UP001642484">
    <property type="component" value="Unassembled WGS sequence"/>
</dbReference>
<feature type="compositionally biased region" description="Low complexity" evidence="1">
    <location>
        <begin position="59"/>
        <end position="77"/>
    </location>
</feature>
<dbReference type="EMBL" id="CAXAMN010023306">
    <property type="protein sequence ID" value="CAK9076614.1"/>
    <property type="molecule type" value="Genomic_DNA"/>
</dbReference>
<evidence type="ECO:0000256" key="1">
    <source>
        <dbReference type="SAM" id="MobiDB-lite"/>
    </source>
</evidence>
<accession>A0ABP0PNZ7</accession>
<reference evidence="2 3" key="1">
    <citation type="submission" date="2024-02" db="EMBL/GenBank/DDBJ databases">
        <authorList>
            <person name="Chen Y."/>
            <person name="Shah S."/>
            <person name="Dougan E. K."/>
            <person name="Thang M."/>
            <person name="Chan C."/>
        </authorList>
    </citation>
    <scope>NUCLEOTIDE SEQUENCE [LARGE SCALE GENOMIC DNA]</scope>
</reference>
<feature type="region of interest" description="Disordered" evidence="1">
    <location>
        <begin position="1"/>
        <end position="20"/>
    </location>
</feature>
<sequence length="108" mass="11616">MLKVHAGGACAGEQSPRAACDGGWCRRWRPRFKAESGLSLEAAAAAAVIWTQLQERMSEGSSTSSSAISSRNSTSTISDDDLGTVRRKRRQRYSCIVLGSPADRVKIS</sequence>
<evidence type="ECO:0000313" key="2">
    <source>
        <dbReference type="EMBL" id="CAK9076614.1"/>
    </source>
</evidence>
<evidence type="ECO:0000313" key="3">
    <source>
        <dbReference type="Proteomes" id="UP001642484"/>
    </source>
</evidence>
<gene>
    <name evidence="2" type="ORF">CCMP2556_LOCUS37763</name>
</gene>
<protein>
    <submittedName>
        <fullName evidence="2">Uncharacterized protein</fullName>
    </submittedName>
</protein>
<comment type="caution">
    <text evidence="2">The sequence shown here is derived from an EMBL/GenBank/DDBJ whole genome shotgun (WGS) entry which is preliminary data.</text>
</comment>